<keyword evidence="2 9" id="KW-0121">Carboxypeptidase</keyword>
<dbReference type="PRINTS" id="PR00724">
    <property type="entry name" value="CRBOXYPTASEC"/>
</dbReference>
<evidence type="ECO:0000256" key="4">
    <source>
        <dbReference type="ARBA" id="ARBA00022729"/>
    </source>
</evidence>
<evidence type="ECO:0000256" key="1">
    <source>
        <dbReference type="ARBA" id="ARBA00009431"/>
    </source>
</evidence>
<keyword evidence="6" id="KW-0325">Glycoprotein</keyword>
<keyword evidence="4 7" id="KW-0732">Signal</keyword>
<name>A0ABM4D7K0_HYDVU</name>
<evidence type="ECO:0000256" key="7">
    <source>
        <dbReference type="SAM" id="SignalP"/>
    </source>
</evidence>
<dbReference type="GO" id="GO:0004180">
    <property type="term" value="F:carboxypeptidase activity"/>
    <property type="evidence" value="ECO:0007669"/>
    <property type="project" value="UniProtKB-KW"/>
</dbReference>
<keyword evidence="3" id="KW-0645">Protease</keyword>
<evidence type="ECO:0000256" key="6">
    <source>
        <dbReference type="ARBA" id="ARBA00023180"/>
    </source>
</evidence>
<accession>A0ABM4D7K0</accession>
<comment type="similarity">
    <text evidence="1">Belongs to the peptidase S10 family.</text>
</comment>
<feature type="chain" id="PRO_5046685934" evidence="7">
    <location>
        <begin position="21"/>
        <end position="436"/>
    </location>
</feature>
<dbReference type="Pfam" id="PF00450">
    <property type="entry name" value="Peptidase_S10"/>
    <property type="match status" value="1"/>
</dbReference>
<proteinExistence type="inferred from homology"/>
<sequence length="436" mass="49597">MIFACAIAYFNFLYVTTVLTVPLSSNSAEDWGYFNIRQDAYTFWWLYSAEDVEKSLSLPLVLWLQGGPGASSTGFGNFMEIGPLDSNLNPRQNTWVKISNLLFVDNPVGAGFSYVTNPDAYTRNVTQIAEDLYIFLKYFFSEKPEFSTVPFYITCESYGGKMTSAFGVRLLEGIKNKDIICNFQGVALGDSWISPVDSVMTWGPYLYQYNLLDEKDLQTVMDISNKTAQAVLDNNFILATDLWSETEEVISSLTDNVNVYNVLQHNAPELLTKSNSNKFYNRYFAVYYQDNLSDLMNGAIRKKLRVIPDSVTWGGQSNDVFKYQSEDFMKPVIKAVDILISSGIKVVVYQGQLDMICDTPGAELWIKKLQWNKLESFLNQKRIPLYVKEKGSDTQGFLKKLDNFSLYYIMNAGHMVPTDNSEMALEMLQQILNDDN</sequence>
<evidence type="ECO:0000313" key="9">
    <source>
        <dbReference type="RefSeq" id="XP_065670273.1"/>
    </source>
</evidence>
<dbReference type="SUPFAM" id="SSF53474">
    <property type="entry name" value="alpha/beta-Hydrolases"/>
    <property type="match status" value="1"/>
</dbReference>
<organism evidence="8 9">
    <name type="scientific">Hydra vulgaris</name>
    <name type="common">Hydra</name>
    <name type="synonym">Hydra attenuata</name>
    <dbReference type="NCBI Taxonomy" id="6087"/>
    <lineage>
        <taxon>Eukaryota</taxon>
        <taxon>Metazoa</taxon>
        <taxon>Cnidaria</taxon>
        <taxon>Hydrozoa</taxon>
        <taxon>Hydroidolina</taxon>
        <taxon>Anthoathecata</taxon>
        <taxon>Aplanulata</taxon>
        <taxon>Hydridae</taxon>
        <taxon>Hydra</taxon>
    </lineage>
</organism>
<dbReference type="RefSeq" id="XP_065670273.1">
    <property type="nucleotide sequence ID" value="XM_065814201.1"/>
</dbReference>
<evidence type="ECO:0000256" key="5">
    <source>
        <dbReference type="ARBA" id="ARBA00022801"/>
    </source>
</evidence>
<reference evidence="9" key="1">
    <citation type="submission" date="2025-08" db="UniProtKB">
        <authorList>
            <consortium name="RefSeq"/>
        </authorList>
    </citation>
    <scope>IDENTIFICATION</scope>
</reference>
<protein>
    <submittedName>
        <fullName evidence="9">Retinoid-inducible serine carboxypeptidase</fullName>
    </submittedName>
</protein>
<dbReference type="PANTHER" id="PTHR11802">
    <property type="entry name" value="SERINE PROTEASE FAMILY S10 SERINE CARBOXYPEPTIDASE"/>
    <property type="match status" value="1"/>
</dbReference>
<gene>
    <name evidence="9" type="primary">LOC100202888</name>
</gene>
<keyword evidence="8" id="KW-1185">Reference proteome</keyword>
<dbReference type="Proteomes" id="UP001652625">
    <property type="component" value="Chromosome 12"/>
</dbReference>
<keyword evidence="5" id="KW-0378">Hydrolase</keyword>
<dbReference type="Gene3D" id="3.40.50.1820">
    <property type="entry name" value="alpha/beta hydrolase"/>
    <property type="match status" value="1"/>
</dbReference>
<dbReference type="InterPro" id="IPR001563">
    <property type="entry name" value="Peptidase_S10"/>
</dbReference>
<evidence type="ECO:0000313" key="8">
    <source>
        <dbReference type="Proteomes" id="UP001652625"/>
    </source>
</evidence>
<evidence type="ECO:0000256" key="2">
    <source>
        <dbReference type="ARBA" id="ARBA00022645"/>
    </source>
</evidence>
<evidence type="ECO:0000256" key="3">
    <source>
        <dbReference type="ARBA" id="ARBA00022670"/>
    </source>
</evidence>
<dbReference type="InterPro" id="IPR029058">
    <property type="entry name" value="AB_hydrolase_fold"/>
</dbReference>
<dbReference type="PANTHER" id="PTHR11802:SF3">
    <property type="entry name" value="RETINOID-INDUCIBLE SERINE CARBOXYPEPTIDASE"/>
    <property type="match status" value="1"/>
</dbReference>
<feature type="signal peptide" evidence="7">
    <location>
        <begin position="1"/>
        <end position="20"/>
    </location>
</feature>
<dbReference type="GeneID" id="100202888"/>